<evidence type="ECO:0000313" key="2">
    <source>
        <dbReference type="Proteomes" id="UP000241394"/>
    </source>
</evidence>
<reference evidence="1 2" key="1">
    <citation type="submission" date="2017-07" db="EMBL/GenBank/DDBJ databases">
        <title>An improved, manually edited Actinidia chinensis var. chinensis (kiwifruit) genome highlights the challenges associated with draft genomes and gene prediction in plants.</title>
        <authorList>
            <person name="Pilkington S."/>
            <person name="Crowhurst R."/>
            <person name="Hilario E."/>
            <person name="Nardozza S."/>
            <person name="Fraser L."/>
            <person name="Peng Y."/>
            <person name="Gunaseelan K."/>
            <person name="Simpson R."/>
            <person name="Tahir J."/>
            <person name="Deroles S."/>
            <person name="Templeton K."/>
            <person name="Luo Z."/>
            <person name="Davy M."/>
            <person name="Cheng C."/>
            <person name="Mcneilage M."/>
            <person name="Scaglione D."/>
            <person name="Liu Y."/>
            <person name="Zhang Q."/>
            <person name="Datson P."/>
            <person name="De Silva N."/>
            <person name="Gardiner S."/>
            <person name="Bassett H."/>
            <person name="Chagne D."/>
            <person name="Mccallum J."/>
            <person name="Dzierzon H."/>
            <person name="Deng C."/>
            <person name="Wang Y.-Y."/>
            <person name="Barron N."/>
            <person name="Manako K."/>
            <person name="Bowen J."/>
            <person name="Foster T."/>
            <person name="Erridge Z."/>
            <person name="Tiffin H."/>
            <person name="Waite C."/>
            <person name="Davies K."/>
            <person name="Grierson E."/>
            <person name="Laing W."/>
            <person name="Kirk R."/>
            <person name="Chen X."/>
            <person name="Wood M."/>
            <person name="Montefiori M."/>
            <person name="Brummell D."/>
            <person name="Schwinn K."/>
            <person name="Catanach A."/>
            <person name="Fullerton C."/>
            <person name="Li D."/>
            <person name="Meiyalaghan S."/>
            <person name="Nieuwenhuizen N."/>
            <person name="Read N."/>
            <person name="Prakash R."/>
            <person name="Hunter D."/>
            <person name="Zhang H."/>
            <person name="Mckenzie M."/>
            <person name="Knabel M."/>
            <person name="Harris A."/>
            <person name="Allan A."/>
            <person name="Chen A."/>
            <person name="Janssen B."/>
            <person name="Plunkett B."/>
            <person name="Dwamena C."/>
            <person name="Voogd C."/>
            <person name="Leif D."/>
            <person name="Lafferty D."/>
            <person name="Souleyre E."/>
            <person name="Varkonyi-Gasic E."/>
            <person name="Gambi F."/>
            <person name="Hanley J."/>
            <person name="Yao J.-L."/>
            <person name="Cheung J."/>
            <person name="David K."/>
            <person name="Warren B."/>
            <person name="Marsh K."/>
            <person name="Snowden K."/>
            <person name="Lin-Wang K."/>
            <person name="Brian L."/>
            <person name="Martinez-Sanchez M."/>
            <person name="Wang M."/>
            <person name="Ileperuma N."/>
            <person name="Macnee N."/>
            <person name="Campin R."/>
            <person name="Mcatee P."/>
            <person name="Drummond R."/>
            <person name="Espley R."/>
            <person name="Ireland H."/>
            <person name="Wu R."/>
            <person name="Atkinson R."/>
            <person name="Karunairetnam S."/>
            <person name="Bulley S."/>
            <person name="Chunkath S."/>
            <person name="Hanley Z."/>
            <person name="Storey R."/>
            <person name="Thrimawithana A."/>
            <person name="Thomson S."/>
            <person name="David C."/>
            <person name="Testolin R."/>
        </authorList>
    </citation>
    <scope>NUCLEOTIDE SEQUENCE [LARGE SCALE GENOMIC DNA]</scope>
    <source>
        <strain evidence="2">cv. Red5</strain>
        <tissue evidence="1">Young leaf</tissue>
    </source>
</reference>
<comment type="caution">
    <text evidence="1">The sequence shown here is derived from an EMBL/GenBank/DDBJ whole genome shotgun (WGS) entry which is preliminary data.</text>
</comment>
<dbReference type="STRING" id="1590841.A0A2R6P9R1"/>
<reference evidence="2" key="2">
    <citation type="journal article" date="2018" name="BMC Genomics">
        <title>A manually annotated Actinidia chinensis var. chinensis (kiwifruit) genome highlights the challenges associated with draft genomes and gene prediction in plants.</title>
        <authorList>
            <person name="Pilkington S.M."/>
            <person name="Crowhurst R."/>
            <person name="Hilario E."/>
            <person name="Nardozza S."/>
            <person name="Fraser L."/>
            <person name="Peng Y."/>
            <person name="Gunaseelan K."/>
            <person name="Simpson R."/>
            <person name="Tahir J."/>
            <person name="Deroles S.C."/>
            <person name="Templeton K."/>
            <person name="Luo Z."/>
            <person name="Davy M."/>
            <person name="Cheng C."/>
            <person name="McNeilage M."/>
            <person name="Scaglione D."/>
            <person name="Liu Y."/>
            <person name="Zhang Q."/>
            <person name="Datson P."/>
            <person name="De Silva N."/>
            <person name="Gardiner S.E."/>
            <person name="Bassett H."/>
            <person name="Chagne D."/>
            <person name="McCallum J."/>
            <person name="Dzierzon H."/>
            <person name="Deng C."/>
            <person name="Wang Y.Y."/>
            <person name="Barron L."/>
            <person name="Manako K."/>
            <person name="Bowen J."/>
            <person name="Foster T.M."/>
            <person name="Erridge Z.A."/>
            <person name="Tiffin H."/>
            <person name="Waite C.N."/>
            <person name="Davies K.M."/>
            <person name="Grierson E.P."/>
            <person name="Laing W.A."/>
            <person name="Kirk R."/>
            <person name="Chen X."/>
            <person name="Wood M."/>
            <person name="Montefiori M."/>
            <person name="Brummell D.A."/>
            <person name="Schwinn K.E."/>
            <person name="Catanach A."/>
            <person name="Fullerton C."/>
            <person name="Li D."/>
            <person name="Meiyalaghan S."/>
            <person name="Nieuwenhuizen N."/>
            <person name="Read N."/>
            <person name="Prakash R."/>
            <person name="Hunter D."/>
            <person name="Zhang H."/>
            <person name="McKenzie M."/>
            <person name="Knabel M."/>
            <person name="Harris A."/>
            <person name="Allan A.C."/>
            <person name="Gleave A."/>
            <person name="Chen A."/>
            <person name="Janssen B.J."/>
            <person name="Plunkett B."/>
            <person name="Ampomah-Dwamena C."/>
            <person name="Voogd C."/>
            <person name="Leif D."/>
            <person name="Lafferty D."/>
            <person name="Souleyre E.J.F."/>
            <person name="Varkonyi-Gasic E."/>
            <person name="Gambi F."/>
            <person name="Hanley J."/>
            <person name="Yao J.L."/>
            <person name="Cheung J."/>
            <person name="David K.M."/>
            <person name="Warren B."/>
            <person name="Marsh K."/>
            <person name="Snowden K.C."/>
            <person name="Lin-Wang K."/>
            <person name="Brian L."/>
            <person name="Martinez-Sanchez M."/>
            <person name="Wang M."/>
            <person name="Ileperuma N."/>
            <person name="Macnee N."/>
            <person name="Campin R."/>
            <person name="McAtee P."/>
            <person name="Drummond R.S.M."/>
            <person name="Espley R.V."/>
            <person name="Ireland H.S."/>
            <person name="Wu R."/>
            <person name="Atkinson R.G."/>
            <person name="Karunairetnam S."/>
            <person name="Bulley S."/>
            <person name="Chunkath S."/>
            <person name="Hanley Z."/>
            <person name="Storey R."/>
            <person name="Thrimawithana A.H."/>
            <person name="Thomson S."/>
            <person name="David C."/>
            <person name="Testolin R."/>
            <person name="Huang H."/>
            <person name="Hellens R.P."/>
            <person name="Schaffer R.J."/>
        </authorList>
    </citation>
    <scope>NUCLEOTIDE SEQUENCE [LARGE SCALE GENOMIC DNA]</scope>
    <source>
        <strain evidence="2">cv. Red5</strain>
    </source>
</reference>
<keyword evidence="2" id="KW-1185">Reference proteome</keyword>
<accession>A0A2R6P9R1</accession>
<dbReference type="EMBL" id="NKQK01000027">
    <property type="protein sequence ID" value="PSR87752.1"/>
    <property type="molecule type" value="Genomic_DNA"/>
</dbReference>
<dbReference type="AlphaFoldDB" id="A0A2R6P9R1"/>
<feature type="non-terminal residue" evidence="1">
    <location>
        <position position="117"/>
    </location>
</feature>
<dbReference type="Proteomes" id="UP000241394">
    <property type="component" value="Chromosome LG27"/>
</dbReference>
<dbReference type="Gramene" id="PSR87752">
    <property type="protein sequence ID" value="PSR87752"/>
    <property type="gene ID" value="CEY00_Acc30798"/>
</dbReference>
<name>A0A2R6P9R1_ACTCC</name>
<dbReference type="OrthoDB" id="1726185at2759"/>
<dbReference type="InParanoid" id="A0A2R6P9R1"/>
<protein>
    <submittedName>
        <fullName evidence="1">Auxin transport protein like</fullName>
    </submittedName>
</protein>
<sequence length="117" mass="12715">MTELTRLVEVVFDDKASGDLSQRLRSDSSLKIGLDKFYSILRLGVGAVGDGKLGFEFWEKSQVQAAGSLAYAIAYASRSLSVEQAQPIIVAVVQQSLEFAICYLEKSVSSSDDFAVQ</sequence>
<evidence type="ECO:0000313" key="1">
    <source>
        <dbReference type="EMBL" id="PSR87752.1"/>
    </source>
</evidence>
<proteinExistence type="predicted"/>
<organism evidence="1 2">
    <name type="scientific">Actinidia chinensis var. chinensis</name>
    <name type="common">Chinese soft-hair kiwi</name>
    <dbReference type="NCBI Taxonomy" id="1590841"/>
    <lineage>
        <taxon>Eukaryota</taxon>
        <taxon>Viridiplantae</taxon>
        <taxon>Streptophyta</taxon>
        <taxon>Embryophyta</taxon>
        <taxon>Tracheophyta</taxon>
        <taxon>Spermatophyta</taxon>
        <taxon>Magnoliopsida</taxon>
        <taxon>eudicotyledons</taxon>
        <taxon>Gunneridae</taxon>
        <taxon>Pentapetalae</taxon>
        <taxon>asterids</taxon>
        <taxon>Ericales</taxon>
        <taxon>Actinidiaceae</taxon>
        <taxon>Actinidia</taxon>
    </lineage>
</organism>
<gene>
    <name evidence="1" type="ORF">CEY00_Acc30798</name>
</gene>